<protein>
    <submittedName>
        <fullName evidence="2">RNA-dependent RNA polymerase</fullName>
    </submittedName>
</protein>
<evidence type="ECO:0000313" key="1">
    <source>
        <dbReference type="Proteomes" id="UP000046392"/>
    </source>
</evidence>
<dbReference type="Proteomes" id="UP000046392">
    <property type="component" value="Unplaced"/>
</dbReference>
<keyword evidence="1" id="KW-1185">Reference proteome</keyword>
<organism evidence="1 2">
    <name type="scientific">Strongyloides papillosus</name>
    <name type="common">Intestinal threadworm</name>
    <dbReference type="NCBI Taxonomy" id="174720"/>
    <lineage>
        <taxon>Eukaryota</taxon>
        <taxon>Metazoa</taxon>
        <taxon>Ecdysozoa</taxon>
        <taxon>Nematoda</taxon>
        <taxon>Chromadorea</taxon>
        <taxon>Rhabditida</taxon>
        <taxon>Tylenchina</taxon>
        <taxon>Panagrolaimomorpha</taxon>
        <taxon>Strongyloidoidea</taxon>
        <taxon>Strongyloididae</taxon>
        <taxon>Strongyloides</taxon>
    </lineage>
</organism>
<evidence type="ECO:0000313" key="2">
    <source>
        <dbReference type="WBParaSite" id="SPAL_0000072900.1"/>
    </source>
</evidence>
<sequence length="130" mass="15558">MFNEYFPNLKLLFMKRIANVEKEYLVSIRSLGFFVTSKMNVIELPRHLKLCMTSYVHSNKLKSCVKEKYNCLCGHYKGLCRFSKVGIIDEYFRAVILYIYFHSMYHIKKEFDDIAEMLGHDEAKEFYKLL</sequence>
<reference evidence="2" key="1">
    <citation type="submission" date="2017-02" db="UniProtKB">
        <authorList>
            <consortium name="WormBaseParasite"/>
        </authorList>
    </citation>
    <scope>IDENTIFICATION</scope>
</reference>
<name>A0A0N5B3S6_STREA</name>
<proteinExistence type="predicted"/>
<accession>A0A0N5B3S6</accession>
<dbReference type="AlphaFoldDB" id="A0A0N5B3S6"/>
<dbReference type="WBParaSite" id="SPAL_0000072900.1">
    <property type="protein sequence ID" value="SPAL_0000072900.1"/>
    <property type="gene ID" value="SPAL_0000072900"/>
</dbReference>